<dbReference type="Proteomes" id="UP000001194">
    <property type="component" value="Unassembled WGS sequence"/>
</dbReference>
<name>B0DB42_LACBS</name>
<organism evidence="2">
    <name type="scientific">Laccaria bicolor (strain S238N-H82 / ATCC MYA-4686)</name>
    <name type="common">Bicoloured deceiver</name>
    <name type="synonym">Laccaria laccata var. bicolor</name>
    <dbReference type="NCBI Taxonomy" id="486041"/>
    <lineage>
        <taxon>Eukaryota</taxon>
        <taxon>Fungi</taxon>
        <taxon>Dikarya</taxon>
        <taxon>Basidiomycota</taxon>
        <taxon>Agaricomycotina</taxon>
        <taxon>Agaricomycetes</taxon>
        <taxon>Agaricomycetidae</taxon>
        <taxon>Agaricales</taxon>
        <taxon>Agaricineae</taxon>
        <taxon>Hydnangiaceae</taxon>
        <taxon>Laccaria</taxon>
    </lineage>
</organism>
<reference evidence="1 2" key="1">
    <citation type="journal article" date="2008" name="Nature">
        <title>The genome of Laccaria bicolor provides insights into mycorrhizal symbiosis.</title>
        <authorList>
            <person name="Martin F."/>
            <person name="Aerts A."/>
            <person name="Ahren D."/>
            <person name="Brun A."/>
            <person name="Danchin E.G.J."/>
            <person name="Duchaussoy F."/>
            <person name="Gibon J."/>
            <person name="Kohler A."/>
            <person name="Lindquist E."/>
            <person name="Pereda V."/>
            <person name="Salamov A."/>
            <person name="Shapiro H.J."/>
            <person name="Wuyts J."/>
            <person name="Blaudez D."/>
            <person name="Buee M."/>
            <person name="Brokstein P."/>
            <person name="Canbaeck B."/>
            <person name="Cohen D."/>
            <person name="Courty P.E."/>
            <person name="Coutinho P.M."/>
            <person name="Delaruelle C."/>
            <person name="Detter J.C."/>
            <person name="Deveau A."/>
            <person name="DiFazio S."/>
            <person name="Duplessis S."/>
            <person name="Fraissinet-Tachet L."/>
            <person name="Lucic E."/>
            <person name="Frey-Klett P."/>
            <person name="Fourrey C."/>
            <person name="Feussner I."/>
            <person name="Gay G."/>
            <person name="Grimwood J."/>
            <person name="Hoegger P.J."/>
            <person name="Jain P."/>
            <person name="Kilaru S."/>
            <person name="Labbe J."/>
            <person name="Lin Y.C."/>
            <person name="Legue V."/>
            <person name="Le Tacon F."/>
            <person name="Marmeisse R."/>
            <person name="Melayah D."/>
            <person name="Montanini B."/>
            <person name="Muratet M."/>
            <person name="Nehls U."/>
            <person name="Niculita-Hirzel H."/>
            <person name="Oudot-Le Secq M.P."/>
            <person name="Peter M."/>
            <person name="Quesneville H."/>
            <person name="Rajashekar B."/>
            <person name="Reich M."/>
            <person name="Rouhier N."/>
            <person name="Schmutz J."/>
            <person name="Yin T."/>
            <person name="Chalot M."/>
            <person name="Henrissat B."/>
            <person name="Kuees U."/>
            <person name="Lucas S."/>
            <person name="Van de Peer Y."/>
            <person name="Podila G.K."/>
            <person name="Polle A."/>
            <person name="Pukkila P.J."/>
            <person name="Richardson P.M."/>
            <person name="Rouze P."/>
            <person name="Sanders I.R."/>
            <person name="Stajich J.E."/>
            <person name="Tunlid A."/>
            <person name="Tuskan G."/>
            <person name="Grigoriev I.V."/>
        </authorList>
    </citation>
    <scope>NUCLEOTIDE SEQUENCE [LARGE SCALE GENOMIC DNA]</scope>
    <source>
        <strain evidence="2">S238N-H82 / ATCC MYA-4686</strain>
    </source>
</reference>
<dbReference type="RefSeq" id="XP_001881392.1">
    <property type="nucleotide sequence ID" value="XM_001881357.1"/>
</dbReference>
<dbReference type="EMBL" id="DS547102">
    <property type="protein sequence ID" value="EDR08322.1"/>
    <property type="molecule type" value="Genomic_DNA"/>
</dbReference>
<accession>B0DB42</accession>
<sequence>MEEARAKRGADLVKTVGDTLLSTPRIRVQLPEEKAEYFERVQRSDAFPMDPEGRHEKESEKLTLKLHSPQNSVYNVVIHTEEHTDAGVGNRYVFKLYGGDREVQDAFNEYERYIWLRKQKFQGCVKIFGLFHCVIAGSDIHGLLMSNEGRLLAAGKLSNKRRKSIGPKYQATVKELSRRTNITHGGLFLEHFIFNSKSEILSLVSWGFARAPSGDAEENVEEMDLKEDVDQAVELGEKEARGETKLGGGKQGFGRRPRAEIYRLKEVDT</sequence>
<protein>
    <submittedName>
        <fullName evidence="1">Predicted protein</fullName>
    </submittedName>
</protein>
<dbReference type="AlphaFoldDB" id="B0DB42"/>
<dbReference type="HOGENOM" id="CLU_1034647_0_0_1"/>
<proteinExistence type="predicted"/>
<gene>
    <name evidence="1" type="ORF">LACBIDRAFT_297884</name>
</gene>
<dbReference type="KEGG" id="lbc:LACBIDRAFT_297884"/>
<dbReference type="GeneID" id="6076661"/>
<keyword evidence="2" id="KW-1185">Reference proteome</keyword>
<evidence type="ECO:0000313" key="1">
    <source>
        <dbReference type="EMBL" id="EDR08322.1"/>
    </source>
</evidence>
<dbReference type="InParanoid" id="B0DB42"/>
<evidence type="ECO:0000313" key="2">
    <source>
        <dbReference type="Proteomes" id="UP000001194"/>
    </source>
</evidence>